<evidence type="ECO:0000256" key="3">
    <source>
        <dbReference type="ARBA" id="ARBA00022543"/>
    </source>
</evidence>
<dbReference type="InterPro" id="IPR000014">
    <property type="entry name" value="PAS"/>
</dbReference>
<dbReference type="SMART" id="SM00911">
    <property type="entry name" value="HWE_HK"/>
    <property type="match status" value="1"/>
</dbReference>
<evidence type="ECO:0000256" key="5">
    <source>
        <dbReference type="ARBA" id="ARBA00022606"/>
    </source>
</evidence>
<evidence type="ECO:0000256" key="12">
    <source>
        <dbReference type="ARBA" id="ARBA00022840"/>
    </source>
</evidence>
<evidence type="ECO:0000259" key="18">
    <source>
        <dbReference type="PROSITE" id="PS50113"/>
    </source>
</evidence>
<dbReference type="RefSeq" id="WP_073326035.1">
    <property type="nucleotide sequence ID" value="NZ_FQYO01000001.1"/>
</dbReference>
<keyword evidence="3" id="KW-0600">Photoreceptor protein</keyword>
<comment type="catalytic activity">
    <reaction evidence="1">
        <text>ATP + protein L-histidine = ADP + protein N-phospho-L-histidine.</text>
        <dbReference type="EC" id="2.7.13.3"/>
    </reaction>
</comment>
<proteinExistence type="predicted"/>
<keyword evidence="9" id="KW-0677">Repeat</keyword>
<keyword evidence="20" id="KW-1185">Reference proteome</keyword>
<evidence type="ECO:0000256" key="7">
    <source>
        <dbReference type="ARBA" id="ARBA00022643"/>
    </source>
</evidence>
<dbReference type="InterPro" id="IPR011102">
    <property type="entry name" value="Sig_transdc_His_kinase_HWE"/>
</dbReference>
<evidence type="ECO:0000256" key="9">
    <source>
        <dbReference type="ARBA" id="ARBA00022737"/>
    </source>
</evidence>
<evidence type="ECO:0000256" key="14">
    <source>
        <dbReference type="ARBA" id="ARBA00023026"/>
    </source>
</evidence>
<evidence type="ECO:0000256" key="11">
    <source>
        <dbReference type="ARBA" id="ARBA00022777"/>
    </source>
</evidence>
<feature type="domain" description="PAS" evidence="17">
    <location>
        <begin position="38"/>
        <end position="107"/>
    </location>
</feature>
<dbReference type="InterPro" id="IPR013655">
    <property type="entry name" value="PAS_fold_3"/>
</dbReference>
<dbReference type="OrthoDB" id="9816309at2"/>
<keyword evidence="5" id="KW-0716">Sensory transduction</keyword>
<dbReference type="PROSITE" id="PS50113">
    <property type="entry name" value="PAC"/>
    <property type="match status" value="1"/>
</dbReference>
<dbReference type="SMART" id="SM00091">
    <property type="entry name" value="PAS"/>
    <property type="match status" value="1"/>
</dbReference>
<keyword evidence="4" id="KW-0597">Phosphoprotein</keyword>
<dbReference type="InterPro" id="IPR000700">
    <property type="entry name" value="PAS-assoc_C"/>
</dbReference>
<dbReference type="Pfam" id="PF01590">
    <property type="entry name" value="GAF"/>
    <property type="match status" value="1"/>
</dbReference>
<dbReference type="SUPFAM" id="SSF55785">
    <property type="entry name" value="PYP-like sensor domain (PAS domain)"/>
    <property type="match status" value="2"/>
</dbReference>
<feature type="domain" description="PAC" evidence="18">
    <location>
        <begin position="250"/>
        <end position="302"/>
    </location>
</feature>
<evidence type="ECO:0000256" key="13">
    <source>
        <dbReference type="ARBA" id="ARBA00022991"/>
    </source>
</evidence>
<dbReference type="AlphaFoldDB" id="A0A1M6ADY5"/>
<dbReference type="EMBL" id="FQYO01000001">
    <property type="protein sequence ID" value="SHI34675.1"/>
    <property type="molecule type" value="Genomic_DNA"/>
</dbReference>
<keyword evidence="10" id="KW-0547">Nucleotide-binding</keyword>
<protein>
    <recommendedName>
        <fullName evidence="2">histidine kinase</fullName>
        <ecNumber evidence="2">2.7.13.3</ecNumber>
    </recommendedName>
</protein>
<evidence type="ECO:0000256" key="4">
    <source>
        <dbReference type="ARBA" id="ARBA00022553"/>
    </source>
</evidence>
<gene>
    <name evidence="19" type="ORF">SAMN05444417_0383</name>
</gene>
<evidence type="ECO:0000256" key="10">
    <source>
        <dbReference type="ARBA" id="ARBA00022741"/>
    </source>
</evidence>
<feature type="region of interest" description="Disordered" evidence="16">
    <location>
        <begin position="1"/>
        <end position="31"/>
    </location>
</feature>
<dbReference type="SMART" id="SM00086">
    <property type="entry name" value="PAC"/>
    <property type="match status" value="1"/>
</dbReference>
<dbReference type="Pfam" id="PF08447">
    <property type="entry name" value="PAS_3"/>
    <property type="match status" value="1"/>
</dbReference>
<evidence type="ECO:0000256" key="1">
    <source>
        <dbReference type="ARBA" id="ARBA00000085"/>
    </source>
</evidence>
<keyword evidence="8" id="KW-0808">Transferase</keyword>
<dbReference type="InterPro" id="IPR036890">
    <property type="entry name" value="HATPase_C_sf"/>
</dbReference>
<evidence type="ECO:0000256" key="8">
    <source>
        <dbReference type="ARBA" id="ARBA00022679"/>
    </source>
</evidence>
<name>A0A1M6ADY5_9RHOB</name>
<dbReference type="SMART" id="SM00065">
    <property type="entry name" value="GAF"/>
    <property type="match status" value="1"/>
</dbReference>
<dbReference type="PANTHER" id="PTHR41523:SF8">
    <property type="entry name" value="ETHYLENE RESPONSE SENSOR PROTEIN"/>
    <property type="match status" value="1"/>
</dbReference>
<dbReference type="Proteomes" id="UP000184292">
    <property type="component" value="Unassembled WGS sequence"/>
</dbReference>
<dbReference type="InterPro" id="IPR001610">
    <property type="entry name" value="PAC"/>
</dbReference>
<dbReference type="Pfam" id="PF07536">
    <property type="entry name" value="HWE_HK"/>
    <property type="match status" value="1"/>
</dbReference>
<keyword evidence="11" id="KW-0418">Kinase</keyword>
<evidence type="ECO:0000313" key="20">
    <source>
        <dbReference type="Proteomes" id="UP000184292"/>
    </source>
</evidence>
<accession>A0A1M6ADY5</accession>
<dbReference type="InterPro" id="IPR035965">
    <property type="entry name" value="PAS-like_dom_sf"/>
</dbReference>
<dbReference type="EC" id="2.7.13.3" evidence="2"/>
<dbReference type="NCBIfam" id="TIGR00229">
    <property type="entry name" value="sensory_box"/>
    <property type="match status" value="1"/>
</dbReference>
<dbReference type="STRING" id="1447782.SAMN05444417_0383"/>
<dbReference type="InterPro" id="IPR029016">
    <property type="entry name" value="GAF-like_dom_sf"/>
</dbReference>
<keyword evidence="15" id="KW-0675">Receptor</keyword>
<dbReference type="GO" id="GO:0005524">
    <property type="term" value="F:ATP binding"/>
    <property type="evidence" value="ECO:0007669"/>
    <property type="project" value="UniProtKB-KW"/>
</dbReference>
<evidence type="ECO:0000259" key="17">
    <source>
        <dbReference type="PROSITE" id="PS50112"/>
    </source>
</evidence>
<evidence type="ECO:0000256" key="16">
    <source>
        <dbReference type="SAM" id="MobiDB-lite"/>
    </source>
</evidence>
<evidence type="ECO:0000313" key="19">
    <source>
        <dbReference type="EMBL" id="SHI34675.1"/>
    </source>
</evidence>
<reference evidence="19 20" key="1">
    <citation type="submission" date="2016-11" db="EMBL/GenBank/DDBJ databases">
        <authorList>
            <person name="Jaros S."/>
            <person name="Januszkiewicz K."/>
            <person name="Wedrychowicz H."/>
        </authorList>
    </citation>
    <scope>NUCLEOTIDE SEQUENCE [LARGE SCALE GENOMIC DNA]</scope>
    <source>
        <strain evidence="19 20">DSM 100565</strain>
    </source>
</reference>
<dbReference type="GO" id="GO:0009881">
    <property type="term" value="F:photoreceptor activity"/>
    <property type="evidence" value="ECO:0007669"/>
    <property type="project" value="UniProtKB-KW"/>
</dbReference>
<dbReference type="CDD" id="cd00130">
    <property type="entry name" value="PAS"/>
    <property type="match status" value="2"/>
</dbReference>
<evidence type="ECO:0000256" key="6">
    <source>
        <dbReference type="ARBA" id="ARBA00022630"/>
    </source>
</evidence>
<dbReference type="GO" id="GO:0004673">
    <property type="term" value="F:protein histidine kinase activity"/>
    <property type="evidence" value="ECO:0007669"/>
    <property type="project" value="UniProtKB-EC"/>
</dbReference>
<dbReference type="SUPFAM" id="SSF55781">
    <property type="entry name" value="GAF domain-like"/>
    <property type="match status" value="1"/>
</dbReference>
<dbReference type="PANTHER" id="PTHR41523">
    <property type="entry name" value="TWO-COMPONENT SYSTEM SENSOR PROTEIN"/>
    <property type="match status" value="1"/>
</dbReference>
<dbReference type="Gene3D" id="3.30.565.10">
    <property type="entry name" value="Histidine kinase-like ATPase, C-terminal domain"/>
    <property type="match status" value="1"/>
</dbReference>
<keyword evidence="13" id="KW-0157">Chromophore</keyword>
<evidence type="ECO:0000256" key="15">
    <source>
        <dbReference type="ARBA" id="ARBA00023170"/>
    </source>
</evidence>
<evidence type="ECO:0000256" key="2">
    <source>
        <dbReference type="ARBA" id="ARBA00012438"/>
    </source>
</evidence>
<dbReference type="Gene3D" id="3.30.450.40">
    <property type="match status" value="1"/>
</dbReference>
<keyword evidence="12" id="KW-0067">ATP-binding</keyword>
<keyword evidence="14" id="KW-0843">Virulence</keyword>
<keyword evidence="7" id="KW-0288">FMN</keyword>
<organism evidence="19 20">
    <name type="scientific">Wenxinia saemankumensis</name>
    <dbReference type="NCBI Taxonomy" id="1447782"/>
    <lineage>
        <taxon>Bacteria</taxon>
        <taxon>Pseudomonadati</taxon>
        <taxon>Pseudomonadota</taxon>
        <taxon>Alphaproteobacteria</taxon>
        <taxon>Rhodobacterales</taxon>
        <taxon>Roseobacteraceae</taxon>
        <taxon>Wenxinia</taxon>
    </lineage>
</organism>
<dbReference type="InterPro" id="IPR003018">
    <property type="entry name" value="GAF"/>
</dbReference>
<dbReference type="Gene3D" id="3.30.450.20">
    <property type="entry name" value="PAS domain"/>
    <property type="match status" value="2"/>
</dbReference>
<keyword evidence="6" id="KW-0285">Flavoprotein</keyword>
<sequence>MSKTNPTRPGSADDDGLQARADQEAGAARGTDRSAALNKLILRSIVDHAIVTLDADGVVTSWNRGAEDMMGWTSEEAVGRHADFFFTPEDAQRGRPEVEMRQAVEEGRAEDERWHRRKDGSRFWGSGLMMPLLAGTDSAGDAVQADGGVGGFVKVFRDRTMVREGPDDGRAAFGRSWSEPRRTGTVGAFDFDMLENRLIADGVAARLHGVPADRAAKGAPPDPFYARIDPEDEAAVRSATDAALREGRDLDVVYRIRSDGGPPRWIHSQGAVHRDGDGRPARLSGLVVDVTEREEQARMQEARLRFGEAVRDLDDIDGIARLVVRTVAETLYASRAGLGDVGPGQNMIDIRAEWIPPGGRSIAGPRDASDFDSFGEILLGNRHVAISDTRQDRRAQDRARLDALGIRASLGVPMLKRGRVAALLFVADDRPRGWTDGEVAFLRSMLDRADAAIEQVRSERERDVLAGELAHRMKNVLTLAQVVVTQSLRGVPGIEDRQRAISGRLHALAAAQDALTAAHQGPLDIRAVLEATLAPHRASHDAASDPFELSGPPVMLDAQQVTGLTLSLHELATNAAKHGALTRATGRIRIAWSRDPSGRFELEWKERGGPPVAEADRQGFGSNLLERVAGSYFGGRSGIALESDGLRFRIDGQLPA</sequence>
<dbReference type="Pfam" id="PF13426">
    <property type="entry name" value="PAS_9"/>
    <property type="match status" value="1"/>
</dbReference>
<dbReference type="PROSITE" id="PS50112">
    <property type="entry name" value="PAS"/>
    <property type="match status" value="1"/>
</dbReference>